<organism evidence="8 9">
    <name type="scientific">Fictibacillus iocasae</name>
    <dbReference type="NCBI Taxonomy" id="2715437"/>
    <lineage>
        <taxon>Bacteria</taxon>
        <taxon>Bacillati</taxon>
        <taxon>Bacillota</taxon>
        <taxon>Bacilli</taxon>
        <taxon>Bacillales</taxon>
        <taxon>Fictibacillaceae</taxon>
        <taxon>Fictibacillus</taxon>
    </lineage>
</organism>
<evidence type="ECO:0000256" key="5">
    <source>
        <dbReference type="ARBA" id="ARBA00022989"/>
    </source>
</evidence>
<dbReference type="PANTHER" id="PTHR33567:SF3">
    <property type="entry name" value="CHROMATE ION TRANSPORTER (EUROFUNG)"/>
    <property type="match status" value="1"/>
</dbReference>
<name>A0ABW2NRC5_9BACL</name>
<dbReference type="EMBL" id="JBHTCP010000014">
    <property type="protein sequence ID" value="MFC7371718.1"/>
    <property type="molecule type" value="Genomic_DNA"/>
</dbReference>
<keyword evidence="6 7" id="KW-0472">Membrane</keyword>
<keyword evidence="5 7" id="KW-1133">Transmembrane helix</keyword>
<feature type="transmembrane region" description="Helical" evidence="7">
    <location>
        <begin position="225"/>
        <end position="243"/>
    </location>
</feature>
<dbReference type="PANTHER" id="PTHR33567">
    <property type="entry name" value="CHROMATE ION TRANSPORTER (EUROFUNG)"/>
    <property type="match status" value="1"/>
</dbReference>
<keyword evidence="9" id="KW-1185">Reference proteome</keyword>
<evidence type="ECO:0000256" key="3">
    <source>
        <dbReference type="ARBA" id="ARBA00022475"/>
    </source>
</evidence>
<dbReference type="Pfam" id="PF02417">
    <property type="entry name" value="Chromate_transp"/>
    <property type="match status" value="2"/>
</dbReference>
<feature type="transmembrane region" description="Helical" evidence="7">
    <location>
        <begin position="356"/>
        <end position="384"/>
    </location>
</feature>
<evidence type="ECO:0000256" key="6">
    <source>
        <dbReference type="ARBA" id="ARBA00023136"/>
    </source>
</evidence>
<evidence type="ECO:0000313" key="9">
    <source>
        <dbReference type="Proteomes" id="UP001596549"/>
    </source>
</evidence>
<keyword evidence="3" id="KW-1003">Cell membrane</keyword>
<feature type="transmembrane region" description="Helical" evidence="7">
    <location>
        <begin position="323"/>
        <end position="344"/>
    </location>
</feature>
<dbReference type="InterPro" id="IPR014047">
    <property type="entry name" value="Chr_Tranpt_l_chain"/>
</dbReference>
<feature type="transmembrane region" description="Helical" evidence="7">
    <location>
        <begin position="79"/>
        <end position="100"/>
    </location>
</feature>
<dbReference type="InterPro" id="IPR003370">
    <property type="entry name" value="Chromate_transpt"/>
</dbReference>
<evidence type="ECO:0000256" key="7">
    <source>
        <dbReference type="SAM" id="Phobius"/>
    </source>
</evidence>
<comment type="caution">
    <text evidence="8">The sequence shown here is derived from an EMBL/GenBank/DDBJ whole genome shotgun (WGS) entry which is preliminary data.</text>
</comment>
<dbReference type="PIRSF" id="PIRSF004810">
    <property type="entry name" value="ChrA"/>
    <property type="match status" value="1"/>
</dbReference>
<feature type="transmembrane region" description="Helical" evidence="7">
    <location>
        <begin position="112"/>
        <end position="130"/>
    </location>
</feature>
<dbReference type="NCBIfam" id="TIGR00937">
    <property type="entry name" value="2A51"/>
    <property type="match status" value="1"/>
</dbReference>
<protein>
    <submittedName>
        <fullName evidence="8">Chromate efflux transporter</fullName>
    </submittedName>
</protein>
<keyword evidence="4 7" id="KW-0812">Transmembrane</keyword>
<reference evidence="9" key="1">
    <citation type="journal article" date="2019" name="Int. J. Syst. Evol. Microbiol.">
        <title>The Global Catalogue of Microorganisms (GCM) 10K type strain sequencing project: providing services to taxonomists for standard genome sequencing and annotation.</title>
        <authorList>
            <consortium name="The Broad Institute Genomics Platform"/>
            <consortium name="The Broad Institute Genome Sequencing Center for Infectious Disease"/>
            <person name="Wu L."/>
            <person name="Ma J."/>
        </authorList>
    </citation>
    <scope>NUCLEOTIDE SEQUENCE [LARGE SCALE GENOMIC DNA]</scope>
    <source>
        <strain evidence="9">NBRC 106396</strain>
    </source>
</reference>
<accession>A0ABW2NRC5</accession>
<feature type="transmembrane region" description="Helical" evidence="7">
    <location>
        <begin position="142"/>
        <end position="174"/>
    </location>
</feature>
<feature type="transmembrane region" description="Helical" evidence="7">
    <location>
        <begin position="289"/>
        <end position="311"/>
    </location>
</feature>
<dbReference type="RefSeq" id="WP_379748577.1">
    <property type="nucleotide sequence ID" value="NZ_JBHTCP010000014.1"/>
</dbReference>
<evidence type="ECO:0000256" key="1">
    <source>
        <dbReference type="ARBA" id="ARBA00004651"/>
    </source>
</evidence>
<dbReference type="Proteomes" id="UP001596549">
    <property type="component" value="Unassembled WGS sequence"/>
</dbReference>
<evidence type="ECO:0000313" key="8">
    <source>
        <dbReference type="EMBL" id="MFC7371718.1"/>
    </source>
</evidence>
<feature type="transmembrane region" description="Helical" evidence="7">
    <location>
        <begin position="194"/>
        <end position="213"/>
    </location>
</feature>
<evidence type="ECO:0000256" key="4">
    <source>
        <dbReference type="ARBA" id="ARBA00022692"/>
    </source>
</evidence>
<comment type="subcellular location">
    <subcellularLocation>
        <location evidence="1">Cell membrane</location>
        <topology evidence="1">Multi-pass membrane protein</topology>
    </subcellularLocation>
</comment>
<gene>
    <name evidence="8" type="primary">chrA</name>
    <name evidence="8" type="ORF">ACFQPF_08520</name>
</gene>
<comment type="similarity">
    <text evidence="2">Belongs to the chromate ion transporter (CHR) (TC 2.A.51) family.</text>
</comment>
<feature type="transmembrane region" description="Helical" evidence="7">
    <location>
        <begin position="264"/>
        <end position="283"/>
    </location>
</feature>
<evidence type="ECO:0000256" key="2">
    <source>
        <dbReference type="ARBA" id="ARBA00005262"/>
    </source>
</evidence>
<proteinExistence type="inferred from homology"/>
<sequence length="385" mass="40928">MMRTYWEIFLTALKLGLTSFGGPAAHLGYFREEYVHKKKWLDDRSYADLIALCQFLPGPASSQAGIAIGSIKGGKFGGFLAWLGFTAPSVMVLALFSFVINTTDIDLEGFIHALKLVAVAVVAIAVWGMAKSLADTKVKAGIAIFSCAAVALVPSAMIQLAVIALSGAVGLFLFKDHEKRAVAKNSTLTGQSGFLWLLLFFLLLGIFPLWNHLSGSVEAAMADVFYRAGSLVFGGGHVVLPILEKEVVPAGWVTSGQFYAGYGAAQAVPGPLFTFAAYLGAAASGINGVLIATAAIFLPSFLLIYGTLPYWERLRGNKAFQSVLTGVNASVTGILLAALYNPLWTSTVKSTLDFSLALILFLLLAIWKLPSWLVVLAAGAAGLYF</sequence>